<reference evidence="1 2" key="1">
    <citation type="journal article" date="2016" name="Nat. Commun.">
        <title>Thousands of microbial genomes shed light on interconnected biogeochemical processes in an aquifer system.</title>
        <authorList>
            <person name="Anantharaman K."/>
            <person name="Brown C.T."/>
            <person name="Hug L.A."/>
            <person name="Sharon I."/>
            <person name="Castelle C.J."/>
            <person name="Probst A.J."/>
            <person name="Thomas B.C."/>
            <person name="Singh A."/>
            <person name="Wilkins M.J."/>
            <person name="Karaoz U."/>
            <person name="Brodie E.L."/>
            <person name="Williams K.H."/>
            <person name="Hubbard S.S."/>
            <person name="Banfield J.F."/>
        </authorList>
    </citation>
    <scope>NUCLEOTIDE SEQUENCE [LARGE SCALE GENOMIC DNA]</scope>
</reference>
<comment type="caution">
    <text evidence="1">The sequence shown here is derived from an EMBL/GenBank/DDBJ whole genome shotgun (WGS) entry which is preliminary data.</text>
</comment>
<organism evidence="1 2">
    <name type="scientific">Candidatus Lloydbacteria bacterium RIFCSPHIGHO2_02_FULL_51_22</name>
    <dbReference type="NCBI Taxonomy" id="1798663"/>
    <lineage>
        <taxon>Bacteria</taxon>
        <taxon>Candidatus Lloydiibacteriota</taxon>
    </lineage>
</organism>
<dbReference type="Proteomes" id="UP000178099">
    <property type="component" value="Unassembled WGS sequence"/>
</dbReference>
<protein>
    <submittedName>
        <fullName evidence="1">Uncharacterized protein</fullName>
    </submittedName>
</protein>
<proteinExistence type="predicted"/>
<evidence type="ECO:0000313" key="2">
    <source>
        <dbReference type="Proteomes" id="UP000178099"/>
    </source>
</evidence>
<evidence type="ECO:0000313" key="1">
    <source>
        <dbReference type="EMBL" id="OGZ11656.1"/>
    </source>
</evidence>
<gene>
    <name evidence="1" type="ORF">A3D67_00490</name>
</gene>
<dbReference type="AlphaFoldDB" id="A0A1G2DDJ9"/>
<name>A0A1G2DDJ9_9BACT</name>
<accession>A0A1G2DDJ9</accession>
<dbReference type="EMBL" id="MHLN01000017">
    <property type="protein sequence ID" value="OGZ11656.1"/>
    <property type="molecule type" value="Genomic_DNA"/>
</dbReference>
<sequence length="195" mass="22193">MYPAKKLDFLSFLCIIKEYVNLTFFENSFKGGSVMKLAFCLLLAASLYFAAGNTQAEYLPSSDQLNTIKALLASERGENFLGGRMLWVGKGYVPEDNAVFFLFGDETIRWKLEEWSLQEDETFRIAVYEFSPDLAFFSEHLGMQGAPATFPSWKPIAPERVREKSEKAIALLLTAAHHPFTDDELRDRAHAMYTH</sequence>